<dbReference type="InParanoid" id="A0A1Q3C978"/>
<accession>A0A1Q3C978</accession>
<feature type="region of interest" description="Disordered" evidence="1">
    <location>
        <begin position="48"/>
        <end position="102"/>
    </location>
</feature>
<organism evidence="2 3">
    <name type="scientific">Cephalotus follicularis</name>
    <name type="common">Albany pitcher plant</name>
    <dbReference type="NCBI Taxonomy" id="3775"/>
    <lineage>
        <taxon>Eukaryota</taxon>
        <taxon>Viridiplantae</taxon>
        <taxon>Streptophyta</taxon>
        <taxon>Embryophyta</taxon>
        <taxon>Tracheophyta</taxon>
        <taxon>Spermatophyta</taxon>
        <taxon>Magnoliopsida</taxon>
        <taxon>eudicotyledons</taxon>
        <taxon>Gunneridae</taxon>
        <taxon>Pentapetalae</taxon>
        <taxon>rosids</taxon>
        <taxon>fabids</taxon>
        <taxon>Oxalidales</taxon>
        <taxon>Cephalotaceae</taxon>
        <taxon>Cephalotus</taxon>
    </lineage>
</organism>
<evidence type="ECO:0000313" key="3">
    <source>
        <dbReference type="Proteomes" id="UP000187406"/>
    </source>
</evidence>
<proteinExistence type="predicted"/>
<gene>
    <name evidence="2" type="ORF">CFOL_v3_20096</name>
</gene>
<evidence type="ECO:0000313" key="2">
    <source>
        <dbReference type="EMBL" id="GAV76623.1"/>
    </source>
</evidence>
<dbReference type="EMBL" id="BDDD01001512">
    <property type="protein sequence ID" value="GAV76623.1"/>
    <property type="molecule type" value="Genomic_DNA"/>
</dbReference>
<protein>
    <submittedName>
        <fullName evidence="2">Uncharacterized protein</fullName>
    </submittedName>
</protein>
<dbReference type="OrthoDB" id="1304206at2759"/>
<sequence length="122" mass="12611">MDISALLPPAFVVACGASQVHQRIIVESRCLFCSFCLLQGHGTSSCRNRKGKRPVVASSPAAPSGKISCGGVMLAGTSSTGPSNPSPPLPYTPPSRHPPGVCENAQATSVHPFLPTSGFFHP</sequence>
<dbReference type="Proteomes" id="UP000187406">
    <property type="component" value="Unassembled WGS sequence"/>
</dbReference>
<name>A0A1Q3C978_CEPFO</name>
<dbReference type="AlphaFoldDB" id="A0A1Q3C978"/>
<keyword evidence="3" id="KW-1185">Reference proteome</keyword>
<reference evidence="3" key="1">
    <citation type="submission" date="2016-04" db="EMBL/GenBank/DDBJ databases">
        <title>Cephalotus genome sequencing.</title>
        <authorList>
            <person name="Fukushima K."/>
            <person name="Hasebe M."/>
            <person name="Fang X."/>
        </authorList>
    </citation>
    <scope>NUCLEOTIDE SEQUENCE [LARGE SCALE GENOMIC DNA]</scope>
    <source>
        <strain evidence="3">cv. St1</strain>
    </source>
</reference>
<feature type="compositionally biased region" description="Pro residues" evidence="1">
    <location>
        <begin position="84"/>
        <end position="97"/>
    </location>
</feature>
<evidence type="ECO:0000256" key="1">
    <source>
        <dbReference type="SAM" id="MobiDB-lite"/>
    </source>
</evidence>
<comment type="caution">
    <text evidence="2">The sequence shown here is derived from an EMBL/GenBank/DDBJ whole genome shotgun (WGS) entry which is preliminary data.</text>
</comment>